<dbReference type="InterPro" id="IPR052041">
    <property type="entry name" value="Nucleic_acid_metab_PIN/TRAM"/>
</dbReference>
<sequence>MEDKTGSDYKARKPKKFNARIVADNIMKGVIVLIMMVIFVMIADQLIGTPFISAEIEGEFFHGSIFGTTIMAVVTYIVGIILGALVGYGISPFALRLIWAAIHRLELGLNDFESQDIIVGTLGLLFGLIIANLIGLAFARLPIIGAYGPIVFNIVFGYAGMSIAVRKKSEIIALVGNLRLGRPNKEHKRKELEFSGKLLDTSAIIDGRIAEICSTGFLEGPLLVPVFVLEELQLIADSSDLLKRNKGRRGLDILKQMQEDNYVEVRIINDDFDDVQGVDSKLVRLGRKINAKVVTNDYNLNKVAGLQGVAVLNINDLANALKPARVPGEQMNVLIVKAGKEENQGVAYLDDGTMIVVEDGQKYIGSNMPVTVTSVLQTSAGRMIFVKIANE</sequence>
<dbReference type="CDD" id="cd09877">
    <property type="entry name" value="PIN_YacL-like"/>
    <property type="match status" value="1"/>
</dbReference>
<evidence type="ECO:0000313" key="8">
    <source>
        <dbReference type="Proteomes" id="UP001206692"/>
    </source>
</evidence>
<dbReference type="Pfam" id="PF01850">
    <property type="entry name" value="PIN"/>
    <property type="match status" value="1"/>
</dbReference>
<proteinExistence type="predicted"/>
<dbReference type="SUPFAM" id="SSF88723">
    <property type="entry name" value="PIN domain-like"/>
    <property type="match status" value="1"/>
</dbReference>
<keyword evidence="3" id="KW-0378">Hydrolase</keyword>
<dbReference type="InterPro" id="IPR002792">
    <property type="entry name" value="TRAM_dom"/>
</dbReference>
<keyword evidence="5" id="KW-1133">Transmembrane helix</keyword>
<dbReference type="Proteomes" id="UP001206692">
    <property type="component" value="Unassembled WGS sequence"/>
</dbReference>
<keyword evidence="8" id="KW-1185">Reference proteome</keyword>
<protein>
    <submittedName>
        <fullName evidence="7">PIN/TRAM domain-containing protein</fullName>
    </submittedName>
</protein>
<evidence type="ECO:0000256" key="4">
    <source>
        <dbReference type="ARBA" id="ARBA00022842"/>
    </source>
</evidence>
<name>A0ABT1SS37_9FIRM</name>
<feature type="transmembrane region" description="Helical" evidence="5">
    <location>
        <begin position="116"/>
        <end position="138"/>
    </location>
</feature>
<reference evidence="7 8" key="1">
    <citation type="submission" date="2022-06" db="EMBL/GenBank/DDBJ databases">
        <title>Isolation of gut microbiota from human fecal samples.</title>
        <authorList>
            <person name="Pamer E.G."/>
            <person name="Barat B."/>
            <person name="Waligurski E."/>
            <person name="Medina S."/>
            <person name="Paddock L."/>
            <person name="Mostad J."/>
        </authorList>
    </citation>
    <scope>NUCLEOTIDE SEQUENCE [LARGE SCALE GENOMIC DNA]</scope>
    <source>
        <strain evidence="7 8">DFI.1.1</strain>
    </source>
</reference>
<dbReference type="Gene3D" id="3.40.50.1010">
    <property type="entry name" value="5'-nuclease"/>
    <property type="match status" value="1"/>
</dbReference>
<evidence type="ECO:0000256" key="1">
    <source>
        <dbReference type="ARBA" id="ARBA00001946"/>
    </source>
</evidence>
<accession>A0ABT1SS37</accession>
<feature type="transmembrane region" description="Helical" evidence="5">
    <location>
        <begin position="144"/>
        <end position="165"/>
    </location>
</feature>
<keyword evidence="5" id="KW-0472">Membrane</keyword>
<evidence type="ECO:0000256" key="2">
    <source>
        <dbReference type="ARBA" id="ARBA00022722"/>
    </source>
</evidence>
<keyword evidence="4" id="KW-0460">Magnesium</keyword>
<evidence type="ECO:0000313" key="7">
    <source>
        <dbReference type="EMBL" id="MCQ5342666.1"/>
    </source>
</evidence>
<evidence type="ECO:0000259" key="6">
    <source>
        <dbReference type="PROSITE" id="PS50926"/>
    </source>
</evidence>
<organism evidence="7 8">
    <name type="scientific">Megasphaera massiliensis</name>
    <dbReference type="NCBI Taxonomy" id="1232428"/>
    <lineage>
        <taxon>Bacteria</taxon>
        <taxon>Bacillati</taxon>
        <taxon>Bacillota</taxon>
        <taxon>Negativicutes</taxon>
        <taxon>Veillonellales</taxon>
        <taxon>Veillonellaceae</taxon>
        <taxon>Megasphaera</taxon>
    </lineage>
</organism>
<dbReference type="PANTHER" id="PTHR11603:SF147">
    <property type="entry name" value="MEMBRANE PROTEIN"/>
    <property type="match status" value="1"/>
</dbReference>
<gene>
    <name evidence="7" type="ORF">NE675_06420</name>
</gene>
<keyword evidence="2" id="KW-0540">Nuclease</keyword>
<dbReference type="PROSITE" id="PS50926">
    <property type="entry name" value="TRAM"/>
    <property type="match status" value="1"/>
</dbReference>
<dbReference type="InterPro" id="IPR029060">
    <property type="entry name" value="PIN-like_dom_sf"/>
</dbReference>
<feature type="transmembrane region" description="Helical" evidence="5">
    <location>
        <begin position="63"/>
        <end position="95"/>
    </location>
</feature>
<dbReference type="EMBL" id="JANGEW010000010">
    <property type="protein sequence ID" value="MCQ5342666.1"/>
    <property type="molecule type" value="Genomic_DNA"/>
</dbReference>
<feature type="transmembrane region" description="Helical" evidence="5">
    <location>
        <begin position="21"/>
        <end position="43"/>
    </location>
</feature>
<dbReference type="SMART" id="SM00670">
    <property type="entry name" value="PINc"/>
    <property type="match status" value="1"/>
</dbReference>
<keyword evidence="5" id="KW-0812">Transmembrane</keyword>
<comment type="caution">
    <text evidence="7">The sequence shown here is derived from an EMBL/GenBank/DDBJ whole genome shotgun (WGS) entry which is preliminary data.</text>
</comment>
<evidence type="ECO:0000256" key="5">
    <source>
        <dbReference type="SAM" id="Phobius"/>
    </source>
</evidence>
<feature type="domain" description="TRAM" evidence="6">
    <location>
        <begin position="324"/>
        <end position="391"/>
    </location>
</feature>
<dbReference type="PANTHER" id="PTHR11603">
    <property type="entry name" value="AAA FAMILY ATPASE"/>
    <property type="match status" value="1"/>
</dbReference>
<dbReference type="InterPro" id="IPR002716">
    <property type="entry name" value="PIN_dom"/>
</dbReference>
<comment type="cofactor">
    <cofactor evidence="1">
        <name>Mg(2+)</name>
        <dbReference type="ChEBI" id="CHEBI:18420"/>
    </cofactor>
</comment>
<dbReference type="RefSeq" id="WP_062412697.1">
    <property type="nucleotide sequence ID" value="NZ_JAJCIO010000008.1"/>
</dbReference>
<evidence type="ECO:0000256" key="3">
    <source>
        <dbReference type="ARBA" id="ARBA00022801"/>
    </source>
</evidence>